<evidence type="ECO:0000256" key="8">
    <source>
        <dbReference type="ARBA" id="ARBA00022843"/>
    </source>
</evidence>
<evidence type="ECO:0000313" key="18">
    <source>
        <dbReference type="RefSeq" id="XP_032835570.1"/>
    </source>
</evidence>
<dbReference type="SUPFAM" id="SSF49785">
    <property type="entry name" value="Galactose-binding domain-like"/>
    <property type="match status" value="1"/>
</dbReference>
<keyword evidence="17" id="KW-1185">Reference proteome</keyword>
<dbReference type="GO" id="GO:0005634">
    <property type="term" value="C:nucleus"/>
    <property type="evidence" value="ECO:0007669"/>
    <property type="project" value="UniProtKB-SubCell"/>
</dbReference>
<feature type="compositionally biased region" description="Polar residues" evidence="15">
    <location>
        <begin position="454"/>
        <end position="463"/>
    </location>
</feature>
<evidence type="ECO:0000256" key="12">
    <source>
        <dbReference type="ARBA" id="ARBA00064453"/>
    </source>
</evidence>
<dbReference type="CTD" id="7515"/>
<dbReference type="SMART" id="SM00292">
    <property type="entry name" value="BRCT"/>
    <property type="match status" value="2"/>
</dbReference>
<dbReference type="GO" id="GO:0005694">
    <property type="term" value="C:chromosome"/>
    <property type="evidence" value="ECO:0007669"/>
    <property type="project" value="UniProtKB-SubCell"/>
</dbReference>
<dbReference type="CDD" id="cd17725">
    <property type="entry name" value="BRCT_XRCC1_rpt1"/>
    <property type="match status" value="1"/>
</dbReference>
<dbReference type="FunFam" id="2.60.120.260:FF:000025">
    <property type="entry name" value="DNA repair protein XRCC1 isoform X1"/>
    <property type="match status" value="1"/>
</dbReference>
<dbReference type="InterPro" id="IPR008979">
    <property type="entry name" value="Galactose-bd-like_sf"/>
</dbReference>
<feature type="compositionally biased region" description="Basic and acidic residues" evidence="15">
    <location>
        <begin position="480"/>
        <end position="496"/>
    </location>
</feature>
<evidence type="ECO:0000256" key="11">
    <source>
        <dbReference type="ARBA" id="ARBA00055460"/>
    </source>
</evidence>
<dbReference type="InterPro" id="IPR001357">
    <property type="entry name" value="BRCT_dom"/>
</dbReference>
<protein>
    <recommendedName>
        <fullName evidence="13">DNA repair protein XRCC1</fullName>
    </recommendedName>
    <alternativeName>
        <fullName evidence="14">X-ray repair cross-complementing protein 1</fullName>
    </alternativeName>
</protein>
<dbReference type="Gene3D" id="2.60.120.260">
    <property type="entry name" value="Galactose-binding domain-like"/>
    <property type="match status" value="1"/>
</dbReference>
<evidence type="ECO:0000313" key="17">
    <source>
        <dbReference type="Proteomes" id="UP001318040"/>
    </source>
</evidence>
<feature type="compositionally biased region" description="Polar residues" evidence="15">
    <location>
        <begin position="211"/>
        <end position="250"/>
    </location>
</feature>
<dbReference type="PANTHER" id="PTHR11370">
    <property type="entry name" value="DNA-REPAIR PROTEIN XRCC1"/>
    <property type="match status" value="1"/>
</dbReference>
<comment type="subunit">
    <text evidence="12">Homodimer. Interacts with polynucleotide kinase (PNK), DNA polymerase-beta (POLB) and DNA ligase III (LIG3). Interacts with APTX and APLF. Interacts with APEX1; the interaction is induced by SIRT1 and increases with the acetylated form of APEX1. Interacts with (poly-ADP-ribosylated) PARP1.</text>
</comment>
<dbReference type="KEGG" id="pmrn:116957495"/>
<evidence type="ECO:0000256" key="1">
    <source>
        <dbReference type="ARBA" id="ARBA00004123"/>
    </source>
</evidence>
<feature type="compositionally biased region" description="Polar residues" evidence="15">
    <location>
        <begin position="315"/>
        <end position="336"/>
    </location>
</feature>
<proteinExistence type="predicted"/>
<evidence type="ECO:0000256" key="15">
    <source>
        <dbReference type="SAM" id="MobiDB-lite"/>
    </source>
</evidence>
<dbReference type="InterPro" id="IPR045080">
    <property type="entry name" value="BRCT_XRCC1_rpt1"/>
</dbReference>
<keyword evidence="4" id="KW-1017">Isopeptide bond</keyword>
<dbReference type="InterPro" id="IPR002706">
    <property type="entry name" value="Xrcc1_N"/>
</dbReference>
<name>A0AAJ7UFT3_PETMA</name>
<evidence type="ECO:0000256" key="9">
    <source>
        <dbReference type="ARBA" id="ARBA00023204"/>
    </source>
</evidence>
<evidence type="ECO:0000256" key="13">
    <source>
        <dbReference type="ARBA" id="ARBA00068212"/>
    </source>
</evidence>
<dbReference type="AlphaFoldDB" id="A0AAJ7UFT3"/>
<dbReference type="GO" id="GO:0003684">
    <property type="term" value="F:damaged DNA binding"/>
    <property type="evidence" value="ECO:0007669"/>
    <property type="project" value="InterPro"/>
</dbReference>
<feature type="compositionally biased region" description="Acidic residues" evidence="15">
    <location>
        <begin position="440"/>
        <end position="450"/>
    </location>
</feature>
<comment type="function">
    <text evidence="11">Scaffold protein involved in DNA single-strand break repair by mediating the assembly of DNA break repair protein complexes. Negatively regulates ADP-ribosyltransferase activity of PARP1 during base-excision repair in order to prevent excessive PARP1 activity. Recognizes and binds poly-ADP-ribose chains: specifically binds auto-poly-ADP-ribosylated PARP1, limiting its activity.</text>
</comment>
<dbReference type="Pfam" id="PF16589">
    <property type="entry name" value="BRCT_2"/>
    <property type="match status" value="1"/>
</dbReference>
<feature type="region of interest" description="Disordered" evidence="15">
    <location>
        <begin position="439"/>
        <end position="534"/>
    </location>
</feature>
<dbReference type="FunFam" id="3.40.50.10190:FF:000012">
    <property type="entry name" value="X-ray repair cross complementing 1"/>
    <property type="match status" value="1"/>
</dbReference>
<comment type="subcellular location">
    <subcellularLocation>
        <location evidence="2">Chromosome</location>
    </subcellularLocation>
    <subcellularLocation>
        <location evidence="1">Nucleus</location>
    </subcellularLocation>
</comment>
<dbReference type="GO" id="GO:0006284">
    <property type="term" value="P:base-excision repair"/>
    <property type="evidence" value="ECO:0007669"/>
    <property type="project" value="InterPro"/>
</dbReference>
<dbReference type="GO" id="GO:0000012">
    <property type="term" value="P:single strand break repair"/>
    <property type="evidence" value="ECO:0007669"/>
    <property type="project" value="InterPro"/>
</dbReference>
<sequence>MTEVTPVKVIHCSSQDTVATAENLLNTDADKPWKSKSYGEKQIIVTLQFEKPEQIHAVEIQNNGSAFVEVLGGNVKSFDQDYEVICAMSFFMSPGESKRAQNTDRVRIFGPEKLCRPAADKQFETVKIVCTQPYTKNLKFGLACIKFYSPPEPGTKWTGPSTSHLKDSPRGKKLAGFKIKEEDESEDIKPGALFFSKSSPPDHDSPKAKNSGPSCTTPTLTTEQSESPEGSPSAKQLEFSGSKQFSNKTNSGKRKADHSGETTPKKQRTTPSSAKKDTPESSPKTKGGSSAPLSPGSLKAGDPWPAKGSRKDFSQPFTKQPTPVKHSSASQGTSGASRGPEGGGKAVEFGQLLRGVAFVLSGFQNPFRSDLRDKALALGAKYMPDWTDSSTHLICAFANTPKYNQVKSQGGIIVSKEWILDCYKRRQKLSHKRYLFDGASSEEEDDDEVETTAGKESSSSSTPVKKHANGQGTSQKTAGIHKEAESDEDEKRGHQEAEEDIYDASTDENTDTEENGAKSSKSNGDESDEKEFPIPELPDFFTGKHFYFYGNFPGNERRTLCRYVVAFNGLLEEYMNERVNFVVSAQEWDENFYDALTENPNLAFVKPQWIYSCNSKGKRLPHQPFVVIPQE</sequence>
<dbReference type="RefSeq" id="XP_032835570.1">
    <property type="nucleotide sequence ID" value="XM_032979679.1"/>
</dbReference>
<evidence type="ECO:0000259" key="16">
    <source>
        <dbReference type="PROSITE" id="PS50172"/>
    </source>
</evidence>
<evidence type="ECO:0000256" key="7">
    <source>
        <dbReference type="ARBA" id="ARBA00022763"/>
    </source>
</evidence>
<dbReference type="FunFam" id="3.40.50.10190:FF:000008">
    <property type="entry name" value="X-ray repair cross complementing 1"/>
    <property type="match status" value="1"/>
</dbReference>
<keyword evidence="8" id="KW-0832">Ubl conjugation</keyword>
<feature type="domain" description="BRCT" evidence="16">
    <location>
        <begin position="536"/>
        <end position="627"/>
    </location>
</feature>
<dbReference type="GO" id="GO:0006303">
    <property type="term" value="P:double-strand break repair via nonhomologous end joining"/>
    <property type="evidence" value="ECO:0007669"/>
    <property type="project" value="InterPro"/>
</dbReference>
<evidence type="ECO:0000256" key="4">
    <source>
        <dbReference type="ARBA" id="ARBA00022499"/>
    </source>
</evidence>
<accession>A0AAJ7UFT3</accession>
<feature type="compositionally biased region" description="Low complexity" evidence="15">
    <location>
        <begin position="286"/>
        <end position="300"/>
    </location>
</feature>
<keyword evidence="6" id="KW-0677">Repeat</keyword>
<evidence type="ECO:0000256" key="2">
    <source>
        <dbReference type="ARBA" id="ARBA00004286"/>
    </source>
</evidence>
<keyword evidence="9" id="KW-0234">DNA repair</keyword>
<feature type="region of interest" description="Disordered" evidence="15">
    <location>
        <begin position="156"/>
        <end position="346"/>
    </location>
</feature>
<dbReference type="SUPFAM" id="SSF52113">
    <property type="entry name" value="BRCT domain"/>
    <property type="match status" value="2"/>
</dbReference>
<dbReference type="CDD" id="cd17707">
    <property type="entry name" value="BRCT_XRCC1_rpt2"/>
    <property type="match status" value="1"/>
</dbReference>
<dbReference type="PROSITE" id="PS50172">
    <property type="entry name" value="BRCT"/>
    <property type="match status" value="2"/>
</dbReference>
<organism evidence="17 18">
    <name type="scientific">Petromyzon marinus</name>
    <name type="common">Sea lamprey</name>
    <dbReference type="NCBI Taxonomy" id="7757"/>
    <lineage>
        <taxon>Eukaryota</taxon>
        <taxon>Metazoa</taxon>
        <taxon>Chordata</taxon>
        <taxon>Craniata</taxon>
        <taxon>Vertebrata</taxon>
        <taxon>Cyclostomata</taxon>
        <taxon>Hyperoartia</taxon>
        <taxon>Petromyzontiformes</taxon>
        <taxon>Petromyzontidae</taxon>
        <taxon>Petromyzon</taxon>
    </lineage>
</organism>
<evidence type="ECO:0000256" key="3">
    <source>
        <dbReference type="ARBA" id="ARBA00022454"/>
    </source>
</evidence>
<dbReference type="Pfam" id="PF00533">
    <property type="entry name" value="BRCT"/>
    <property type="match status" value="1"/>
</dbReference>
<feature type="domain" description="BRCT" evidence="16">
    <location>
        <begin position="348"/>
        <end position="436"/>
    </location>
</feature>
<dbReference type="InterPro" id="IPR036420">
    <property type="entry name" value="BRCT_dom_sf"/>
</dbReference>
<dbReference type="Gene3D" id="3.40.50.10190">
    <property type="entry name" value="BRCT domain"/>
    <property type="match status" value="2"/>
</dbReference>
<keyword evidence="10" id="KW-0539">Nucleus</keyword>
<dbReference type="Proteomes" id="UP001318040">
    <property type="component" value="Chromosome 3"/>
</dbReference>
<keyword evidence="7" id="KW-0227">DNA damage</keyword>
<evidence type="ECO:0000256" key="10">
    <source>
        <dbReference type="ARBA" id="ARBA00023242"/>
    </source>
</evidence>
<feature type="compositionally biased region" description="Acidic residues" evidence="15">
    <location>
        <begin position="497"/>
        <end position="514"/>
    </location>
</feature>
<reference evidence="18" key="1">
    <citation type="submission" date="2025-08" db="UniProtKB">
        <authorList>
            <consortium name="RefSeq"/>
        </authorList>
    </citation>
    <scope>IDENTIFICATION</scope>
    <source>
        <tissue evidence="18">Sperm</tissue>
    </source>
</reference>
<dbReference type="PANTHER" id="PTHR11370:SF5">
    <property type="entry name" value="DNA REPAIR PROTEIN XRCC1"/>
    <property type="match status" value="1"/>
</dbReference>
<evidence type="ECO:0000256" key="5">
    <source>
        <dbReference type="ARBA" id="ARBA00022553"/>
    </source>
</evidence>
<keyword evidence="3" id="KW-0158">Chromosome</keyword>
<gene>
    <name evidence="18" type="primary">XRCC1</name>
</gene>
<dbReference type="Pfam" id="PF01834">
    <property type="entry name" value="XRCC1_N"/>
    <property type="match status" value="1"/>
</dbReference>
<evidence type="ECO:0000256" key="14">
    <source>
        <dbReference type="ARBA" id="ARBA00079580"/>
    </source>
</evidence>
<keyword evidence="5" id="KW-0597">Phosphoprotein</keyword>
<evidence type="ECO:0000256" key="6">
    <source>
        <dbReference type="ARBA" id="ARBA00022737"/>
    </source>
</evidence>